<evidence type="ECO:0000256" key="17">
    <source>
        <dbReference type="ARBA" id="ARBA00023268"/>
    </source>
</evidence>
<evidence type="ECO:0000256" key="1">
    <source>
        <dbReference type="ARBA" id="ARBA00004173"/>
    </source>
</evidence>
<evidence type="ECO:0000259" key="20">
    <source>
        <dbReference type="SMART" id="SM00859"/>
    </source>
</evidence>
<evidence type="ECO:0000256" key="14">
    <source>
        <dbReference type="ARBA" id="ARBA00022946"/>
    </source>
</evidence>
<comment type="catalytic activity">
    <reaction evidence="18">
        <text>N-acetyl-L-glutamate + ATP = N-acetyl-L-glutamyl 5-phosphate + ADP</text>
        <dbReference type="Rhea" id="RHEA:14629"/>
        <dbReference type="ChEBI" id="CHEBI:30616"/>
        <dbReference type="ChEBI" id="CHEBI:44337"/>
        <dbReference type="ChEBI" id="CHEBI:57936"/>
        <dbReference type="ChEBI" id="CHEBI:456216"/>
        <dbReference type="EC" id="2.7.2.8"/>
    </reaction>
</comment>
<evidence type="ECO:0000256" key="11">
    <source>
        <dbReference type="ARBA" id="ARBA00022777"/>
    </source>
</evidence>
<keyword evidence="12" id="KW-0067">ATP-binding</keyword>
<dbReference type="GO" id="GO:0051287">
    <property type="term" value="F:NAD binding"/>
    <property type="evidence" value="ECO:0007669"/>
    <property type="project" value="InterPro"/>
</dbReference>
<dbReference type="PANTHER" id="PTHR23342:SF0">
    <property type="entry name" value="N-ACETYLGLUTAMATE SYNTHASE, MITOCHONDRIAL"/>
    <property type="match status" value="1"/>
</dbReference>
<dbReference type="PANTHER" id="PTHR23342">
    <property type="entry name" value="N-ACETYLGLUTAMATE SYNTHASE"/>
    <property type="match status" value="1"/>
</dbReference>
<evidence type="ECO:0000313" key="21">
    <source>
        <dbReference type="EMBL" id="GBG32306.1"/>
    </source>
</evidence>
<comment type="similarity">
    <text evidence="5">In the C-terminal section; belongs to the NAGSA dehydrogenase family.</text>
</comment>
<comment type="pathway">
    <text evidence="2">Amino-acid biosynthesis; L-arginine biosynthesis; N(2)-acetyl-L-ornithine from L-glutamate: step 2/4.</text>
</comment>
<feature type="region of interest" description="Disordered" evidence="19">
    <location>
        <begin position="1"/>
        <end position="20"/>
    </location>
</feature>
<dbReference type="NCBIfam" id="TIGR01850">
    <property type="entry name" value="argC"/>
    <property type="match status" value="1"/>
</dbReference>
<dbReference type="InterPro" id="IPR000534">
    <property type="entry name" value="Semialdehyde_DH_NAD-bd"/>
</dbReference>
<evidence type="ECO:0000256" key="6">
    <source>
        <dbReference type="ARBA" id="ARBA00013065"/>
    </source>
</evidence>
<keyword evidence="13" id="KW-0521">NADP</keyword>
<dbReference type="SUPFAM" id="SSF51735">
    <property type="entry name" value="NAD(P)-binding Rossmann-fold domains"/>
    <property type="match status" value="1"/>
</dbReference>
<dbReference type="SMART" id="SM00859">
    <property type="entry name" value="Semialdhyde_dh"/>
    <property type="match status" value="1"/>
</dbReference>
<evidence type="ECO:0000256" key="7">
    <source>
        <dbReference type="ARBA" id="ARBA00022571"/>
    </source>
</evidence>
<reference evidence="21 22" key="1">
    <citation type="submission" date="2017-12" db="EMBL/GenBank/DDBJ databases">
        <title>Sequencing, de novo assembly and annotation of complete genome of a new Thraustochytrid species, strain FCC1311.</title>
        <authorList>
            <person name="Sedici K."/>
            <person name="Godart F."/>
            <person name="Aiese Cigliano R."/>
            <person name="Sanseverino W."/>
            <person name="Barakat M."/>
            <person name="Ortet P."/>
            <person name="Marechal E."/>
            <person name="Cagnac O."/>
            <person name="Amato A."/>
        </authorList>
    </citation>
    <scope>NUCLEOTIDE SEQUENCE [LARGE SCALE GENOMIC DNA]</scope>
</reference>
<evidence type="ECO:0000256" key="18">
    <source>
        <dbReference type="ARBA" id="ARBA00048141"/>
    </source>
</evidence>
<dbReference type="SUPFAM" id="SSF53633">
    <property type="entry name" value="Carbamate kinase-like"/>
    <property type="match status" value="1"/>
</dbReference>
<keyword evidence="9" id="KW-0808">Transferase</keyword>
<dbReference type="Gene3D" id="3.30.360.10">
    <property type="entry name" value="Dihydrodipicolinate Reductase, domain 2"/>
    <property type="match status" value="1"/>
</dbReference>
<keyword evidence="14" id="KW-0809">Transit peptide</keyword>
<dbReference type="Pfam" id="PF00696">
    <property type="entry name" value="AA_kinase"/>
    <property type="match status" value="1"/>
</dbReference>
<dbReference type="Gene3D" id="3.40.50.720">
    <property type="entry name" value="NAD(P)-binding Rossmann-like Domain"/>
    <property type="match status" value="1"/>
</dbReference>
<keyword evidence="15" id="KW-0560">Oxidoreductase</keyword>
<dbReference type="Pfam" id="PF22698">
    <property type="entry name" value="Semialdhyde_dhC_1"/>
    <property type="match status" value="1"/>
</dbReference>
<dbReference type="InterPro" id="IPR011241">
    <property type="entry name" value="NAGK/NAGSA"/>
</dbReference>
<evidence type="ECO:0000256" key="12">
    <source>
        <dbReference type="ARBA" id="ARBA00022840"/>
    </source>
</evidence>
<dbReference type="GO" id="GO:0003991">
    <property type="term" value="F:acetylglutamate kinase activity"/>
    <property type="evidence" value="ECO:0007669"/>
    <property type="project" value="UniProtKB-EC"/>
</dbReference>
<comment type="subcellular location">
    <subcellularLocation>
        <location evidence="1">Mitochondrion</location>
    </subcellularLocation>
</comment>
<dbReference type="InterPro" id="IPR036291">
    <property type="entry name" value="NAD(P)-bd_dom_sf"/>
</dbReference>
<dbReference type="HAMAP" id="MF_00150">
    <property type="entry name" value="ArgC_type1"/>
    <property type="match status" value="1"/>
</dbReference>
<comment type="pathway">
    <text evidence="3">Amino-acid biosynthesis; L-arginine biosynthesis; N(2)-acetyl-L-ornithine from L-glutamate: step 3/4.</text>
</comment>
<dbReference type="Gene3D" id="3.40.630.30">
    <property type="match status" value="1"/>
</dbReference>
<name>A0A2R5GN40_9STRA</name>
<dbReference type="Proteomes" id="UP000241890">
    <property type="component" value="Unassembled WGS sequence"/>
</dbReference>
<evidence type="ECO:0000256" key="10">
    <source>
        <dbReference type="ARBA" id="ARBA00022741"/>
    </source>
</evidence>
<dbReference type="InterPro" id="IPR036393">
    <property type="entry name" value="AceGlu_kinase-like_sf"/>
</dbReference>
<evidence type="ECO:0000256" key="19">
    <source>
        <dbReference type="SAM" id="MobiDB-lite"/>
    </source>
</evidence>
<keyword evidence="17" id="KW-0511">Multifunctional enzyme</keyword>
<comment type="caution">
    <text evidence="21">The sequence shown here is derived from an EMBL/GenBank/DDBJ whole genome shotgun (WGS) entry which is preliminary data.</text>
</comment>
<evidence type="ECO:0000256" key="4">
    <source>
        <dbReference type="ARBA" id="ARBA00006830"/>
    </source>
</evidence>
<dbReference type="Gene3D" id="3.40.1160.10">
    <property type="entry name" value="Acetylglutamate kinase-like"/>
    <property type="match status" value="1"/>
</dbReference>
<dbReference type="GO" id="GO:0005524">
    <property type="term" value="F:ATP binding"/>
    <property type="evidence" value="ECO:0007669"/>
    <property type="project" value="UniProtKB-KW"/>
</dbReference>
<dbReference type="OrthoDB" id="438291at2759"/>
<dbReference type="AlphaFoldDB" id="A0A2R5GN40"/>
<keyword evidence="10" id="KW-0547">Nucleotide-binding</keyword>
<protein>
    <recommendedName>
        <fullName evidence="6">acetylglutamate kinase</fullName>
        <ecNumber evidence="6">2.7.2.8</ecNumber>
    </recommendedName>
</protein>
<evidence type="ECO:0000256" key="13">
    <source>
        <dbReference type="ARBA" id="ARBA00022857"/>
    </source>
</evidence>
<dbReference type="EC" id="2.7.2.8" evidence="6"/>
<dbReference type="NCBIfam" id="TIGR00761">
    <property type="entry name" value="argB"/>
    <property type="match status" value="1"/>
</dbReference>
<dbReference type="InterPro" id="IPR000706">
    <property type="entry name" value="AGPR_type-1"/>
</dbReference>
<accession>A0A2R5GN40</accession>
<dbReference type="SUPFAM" id="SSF55347">
    <property type="entry name" value="Glyceraldehyde-3-phosphate dehydrogenase-like, C-terminal domain"/>
    <property type="match status" value="1"/>
</dbReference>
<dbReference type="GO" id="GO:0070401">
    <property type="term" value="F:NADP+ binding"/>
    <property type="evidence" value="ECO:0007669"/>
    <property type="project" value="InterPro"/>
</dbReference>
<keyword evidence="7" id="KW-0055">Arginine biosynthesis</keyword>
<dbReference type="CDD" id="cd23936">
    <property type="entry name" value="AGPR_C_ARG5_6_like"/>
    <property type="match status" value="1"/>
</dbReference>
<evidence type="ECO:0000313" key="22">
    <source>
        <dbReference type="Proteomes" id="UP000241890"/>
    </source>
</evidence>
<dbReference type="UniPathway" id="UPA00068">
    <property type="reaction ID" value="UER00108"/>
</dbReference>
<proteinExistence type="inferred from homology"/>
<evidence type="ECO:0000256" key="5">
    <source>
        <dbReference type="ARBA" id="ARBA00007239"/>
    </source>
</evidence>
<dbReference type="InterPro" id="IPR058924">
    <property type="entry name" value="AGPR_dimerisation_dom"/>
</dbReference>
<evidence type="ECO:0000256" key="2">
    <source>
        <dbReference type="ARBA" id="ARBA00004828"/>
    </source>
</evidence>
<evidence type="ECO:0000256" key="16">
    <source>
        <dbReference type="ARBA" id="ARBA00023128"/>
    </source>
</evidence>
<dbReference type="CDD" id="cd24149">
    <property type="entry name" value="AGPR_N_ARG5_6_like"/>
    <property type="match status" value="1"/>
</dbReference>
<keyword evidence="11" id="KW-0418">Kinase</keyword>
<keyword evidence="8" id="KW-0028">Amino-acid biosynthesis</keyword>
<dbReference type="PIRSF" id="PIRSF036440">
    <property type="entry name" value="ARG5-6"/>
    <property type="match status" value="1"/>
</dbReference>
<dbReference type="GO" id="GO:0006526">
    <property type="term" value="P:L-arginine biosynthetic process"/>
    <property type="evidence" value="ECO:0007669"/>
    <property type="project" value="UniProtKB-UniPathway"/>
</dbReference>
<dbReference type="InterPro" id="IPR001048">
    <property type="entry name" value="Asp/Glu/Uridylate_kinase"/>
</dbReference>
<dbReference type="GO" id="GO:0003942">
    <property type="term" value="F:N-acetyl-gamma-glutamyl-phosphate reductase activity"/>
    <property type="evidence" value="ECO:0007669"/>
    <property type="project" value="InterPro"/>
</dbReference>
<dbReference type="InParanoid" id="A0A2R5GN40"/>
<dbReference type="GO" id="GO:0005739">
    <property type="term" value="C:mitochondrion"/>
    <property type="evidence" value="ECO:0007669"/>
    <property type="project" value="UniProtKB-SubCell"/>
</dbReference>
<evidence type="ECO:0000256" key="9">
    <source>
        <dbReference type="ARBA" id="ARBA00022679"/>
    </source>
</evidence>
<keyword evidence="16" id="KW-0496">Mitochondrion</keyword>
<comment type="similarity">
    <text evidence="4">In the N-terminal section; belongs to the acetylglutamate kinase family.</text>
</comment>
<dbReference type="InterPro" id="IPR004662">
    <property type="entry name" value="AcgluKinase_fam"/>
</dbReference>
<gene>
    <name evidence="21" type="ORF">FCC1311_085312</name>
</gene>
<feature type="domain" description="Semialdehyde dehydrogenase NAD-binding" evidence="20">
    <location>
        <begin position="522"/>
        <end position="655"/>
    </location>
</feature>
<keyword evidence="22" id="KW-1185">Reference proteome</keyword>
<evidence type="ECO:0000256" key="15">
    <source>
        <dbReference type="ARBA" id="ARBA00023002"/>
    </source>
</evidence>
<organism evidence="21 22">
    <name type="scientific">Hondaea fermentalgiana</name>
    <dbReference type="NCBI Taxonomy" id="2315210"/>
    <lineage>
        <taxon>Eukaryota</taxon>
        <taxon>Sar</taxon>
        <taxon>Stramenopiles</taxon>
        <taxon>Bigyra</taxon>
        <taxon>Labyrinthulomycetes</taxon>
        <taxon>Thraustochytrida</taxon>
        <taxon>Thraustochytriidae</taxon>
        <taxon>Hondaea</taxon>
    </lineage>
</organism>
<evidence type="ECO:0000256" key="8">
    <source>
        <dbReference type="ARBA" id="ARBA00022605"/>
    </source>
</evidence>
<dbReference type="Pfam" id="PF01118">
    <property type="entry name" value="Semialdhyde_dh"/>
    <property type="match status" value="1"/>
</dbReference>
<evidence type="ECO:0000256" key="3">
    <source>
        <dbReference type="ARBA" id="ARBA00004862"/>
    </source>
</evidence>
<sequence length="861" mass="93586">MKTMLRRGASAAARRAAATPTAAQVQMQRRTLVARSLRPATRKENQLQRLQQRLRASGAQAMAKRGFASRAVKKEVIPEILRAVSNTEEVEYYLDRFSDFEGSAFAVIKVGGDVVEYELDTLVQTCSILYKAGLKPVVIHGGGPQMNDELARKGVEPQYINGSRVTDEATLEVAQRIFTELNERVVKRMQQAGINAKAFPTGVFRAEVDKPELGFVGAVKGVNDGDIKQALEENVVPVLTSLGTSGDGQVLNINADVAARDLVHTLQPMRVMFASSKGGWLDDDTGKVVNIIDMANEYEMLASKDYEGRQGTLLKLNEIKRILDGVPSSTAVAITGADTMVRELFTHAGAGTLFTTGIPVQRIEGDASTPLLSPLPKGDAVVEATYIYGPSADKPYCAGRIVRLPKLGADLPPVLNEIVLSPQHHGNGYEHVLWKCMQRDFPSLAWTWTVEEAKQGSLKAGSSAADGTLCHWASDSNVAWYNRGHPLKGWSAEKAPRLVIDPPETKAVKYAHEYTPNANPVKVGLLGARGYVGREFVKLLTDHPNMELTVASSRALSGQRVIDCFGLDKTAAVRGVADTLRFNALEPEDLAEDDAAREVDIWVLALPNGLAPKFVDALEKFAPDSTMIDLGADYRFDDSWVYGLPERPGAREALKGAKRISNPGCYASALQLALMPIIQPMSGGLLKLQSGTVPSSFGVSGYSGAGTNPSDKNDPQVLKDNIIPYSLVSHMHERECTKHLGSQVAFMPHVASWFQGIHMTSTVHIEPTQGGNYPSTDEIRAEFQEYYKDEPLVKVTKEAPTVRDNMFRHHGAVGGFTLDQETGRLVVVSTVDNLNLGAATHCTQNLNIAFGFDELAGIDLD</sequence>
<dbReference type="FunFam" id="3.40.1160.10:FF:000046">
    <property type="entry name" value="N-acetylglutamate kinase / N-acetylglutamate synthase"/>
    <property type="match status" value="1"/>
</dbReference>
<dbReference type="EMBL" id="BEYU01000120">
    <property type="protein sequence ID" value="GBG32306.1"/>
    <property type="molecule type" value="Genomic_DNA"/>
</dbReference>